<dbReference type="EMBL" id="KY464836">
    <property type="protein sequence ID" value="AQT27802.1"/>
    <property type="molecule type" value="Genomic_DNA"/>
</dbReference>
<dbReference type="KEGG" id="vg:54979926"/>
<organism evidence="1 2">
    <name type="scientific">Ralstonia phage RS-PI-1</name>
    <dbReference type="NCBI Taxonomy" id="1958965"/>
    <lineage>
        <taxon>Viruses</taxon>
        <taxon>Duplodnaviria</taxon>
        <taxon>Heunggongvirae</taxon>
        <taxon>Uroviricota</taxon>
        <taxon>Caudoviricetes</taxon>
        <taxon>Autographivirales</taxon>
        <taxon>Autonotataviridae</taxon>
        <taxon>Ampunavirus</taxon>
        <taxon>Ampunavirus RSPI1</taxon>
    </lineage>
</organism>
<evidence type="ECO:0000313" key="1">
    <source>
        <dbReference type="EMBL" id="AQT27802.1"/>
    </source>
</evidence>
<dbReference type="RefSeq" id="YP_009789779.1">
    <property type="nucleotide sequence ID" value="NC_047816.1"/>
</dbReference>
<dbReference type="Proteomes" id="UP000224348">
    <property type="component" value="Segment"/>
</dbReference>
<name>A0A1S6L1E4_9CAUD</name>
<evidence type="ECO:0000313" key="2">
    <source>
        <dbReference type="Proteomes" id="UP000224348"/>
    </source>
</evidence>
<reference evidence="1 2" key="1">
    <citation type="submission" date="2017-01" db="EMBL/GenBank/DDBJ databases">
        <title>Isolation and complete genomic analysis of a novel lytic bacteriophage infecting the Ralstonia solanacearum.</title>
        <authorList>
            <person name="Su J."/>
            <person name="Sun H."/>
            <person name="Liu J."/>
            <person name="Guo Z."/>
            <person name="Fan G."/>
            <person name="Gu G."/>
            <person name="Wang G."/>
        </authorList>
    </citation>
    <scope>NUCLEOTIDE SEQUENCE [LARGE SCALE GENOMIC DNA]</scope>
</reference>
<dbReference type="GeneID" id="54979926"/>
<protein>
    <submittedName>
        <fullName evidence="1">Uncharacterized protein</fullName>
    </submittedName>
</protein>
<sequence length="78" mass="8799">MRQPGQHISVPEHDDLYPLSVQLKGDQWHIFDASGGGWSKIGYDTYRQAEAVAREVKHQQQVNAAARVLELADKKEQA</sequence>
<proteinExistence type="predicted"/>
<accession>A0A1S6L1E4</accession>
<keyword evidence="2" id="KW-1185">Reference proteome</keyword>